<sequence>MLNEFVRPKPNPTLIRFLVPVNNIMCLKGVPVLRDVPVLNRIPGIRGICNVRHIDFPQTELDRLKAICGGDKIVFMAPNHPEFFTDWMLDKYVTSQACKMAANWATHGVVNGLGKMMQKFWLANNLIAQIPGNPGPSRAYSVEWAGKGHGVLLHPEGGVGWHCNFIAPLYPGALEMAREALAENPAGEAFVAPLVWKLVFNGDVTDGLHKECGYVEKKLRIARDGNGNDIANRVFNLYEVLLKRDEEKWELEVGETASFRDRQLALIKILRGKLCDCIDDSYVPPEDELLLRGARRWMRENKNDPQRKSCRDLVETIARHESLDDYAFANETVTQEELAEHIKRVRRDYCKGSLKDTLNTFVPQAAGPRTAHIRIPEPFALHGKNGKRVKLEDLRAAMQKTLDAINDEVEARGGFIKFDNPFQA</sequence>
<dbReference type="AlphaFoldDB" id="A0A3B0RWS4"/>
<proteinExistence type="predicted"/>
<evidence type="ECO:0000313" key="1">
    <source>
        <dbReference type="EMBL" id="VAV95852.1"/>
    </source>
</evidence>
<dbReference type="EMBL" id="UOEC01000130">
    <property type="protein sequence ID" value="VAV95852.1"/>
    <property type="molecule type" value="Genomic_DNA"/>
</dbReference>
<protein>
    <submittedName>
        <fullName evidence="1">Uncharacterized protein</fullName>
    </submittedName>
</protein>
<name>A0A3B0RWS4_9ZZZZ</name>
<gene>
    <name evidence="1" type="ORF">MNBD_ALPHA08-2453</name>
</gene>
<accession>A0A3B0RWS4</accession>
<organism evidence="1">
    <name type="scientific">hydrothermal vent metagenome</name>
    <dbReference type="NCBI Taxonomy" id="652676"/>
    <lineage>
        <taxon>unclassified sequences</taxon>
        <taxon>metagenomes</taxon>
        <taxon>ecological metagenomes</taxon>
    </lineage>
</organism>
<reference evidence="1" key="1">
    <citation type="submission" date="2018-06" db="EMBL/GenBank/DDBJ databases">
        <authorList>
            <person name="Zhirakovskaya E."/>
        </authorList>
    </citation>
    <scope>NUCLEOTIDE SEQUENCE</scope>
</reference>